<dbReference type="PANTHER" id="PTHR43963">
    <property type="entry name" value="CARBONYL REDUCTASE 1-RELATED"/>
    <property type="match status" value="1"/>
</dbReference>
<evidence type="ECO:0000313" key="4">
    <source>
        <dbReference type="EMBL" id="KAG9971700.1"/>
    </source>
</evidence>
<dbReference type="EMBL" id="JAHFXS010002573">
    <property type="protein sequence ID" value="KAG9971700.1"/>
    <property type="molecule type" value="Genomic_DNA"/>
</dbReference>
<evidence type="ECO:0000256" key="2">
    <source>
        <dbReference type="ARBA" id="ARBA00022857"/>
    </source>
</evidence>
<dbReference type="GO" id="GO:0016491">
    <property type="term" value="F:oxidoreductase activity"/>
    <property type="evidence" value="ECO:0007669"/>
    <property type="project" value="UniProtKB-KW"/>
</dbReference>
<feature type="non-terminal residue" evidence="4">
    <location>
        <position position="250"/>
    </location>
</feature>
<dbReference type="PANTHER" id="PTHR43963:SF6">
    <property type="entry name" value="CHAIN DEHYDROGENASE FAMILY PROTEIN, PUTATIVE (AFU_ORTHOLOGUE AFUA_3G15350)-RELATED"/>
    <property type="match status" value="1"/>
</dbReference>
<dbReference type="Gene3D" id="3.40.50.720">
    <property type="entry name" value="NAD(P)-binding Rossmann-like Domain"/>
    <property type="match status" value="1"/>
</dbReference>
<keyword evidence="2" id="KW-0521">NADP</keyword>
<dbReference type="InterPro" id="IPR002347">
    <property type="entry name" value="SDR_fam"/>
</dbReference>
<evidence type="ECO:0000256" key="1">
    <source>
        <dbReference type="ARBA" id="ARBA00006484"/>
    </source>
</evidence>
<keyword evidence="5" id="KW-1185">Reference proteome</keyword>
<comment type="similarity">
    <text evidence="1">Belongs to the short-chain dehydrogenases/reductases (SDR) family.</text>
</comment>
<evidence type="ECO:0000256" key="3">
    <source>
        <dbReference type="ARBA" id="ARBA00023002"/>
    </source>
</evidence>
<sequence length="250" mass="27541">MSDYHVFLGSRDLDKGKTAASQIQEAGGSIEAIQLDVTDRTSLSTARQYIETRFERLDVLVSNAAILLNPKVSPEYSLGQAMQDTFATNTSGATDLVEEFIPLLKCSRLPRLVFVSSGYASLHRFANFTPSYTTTKFFTPAYACSKATLNMLMLQYNVQYGNKGWKINACCPGFTKTNFSNHDEQAGPANESALIAVKLATLGEDGETETTVNLRPGHVSSVLLPVRTLLRELRLVRQYNLVLGLEKLDS</sequence>
<proteinExistence type="inferred from homology"/>
<dbReference type="PRINTS" id="PR00081">
    <property type="entry name" value="GDHRDH"/>
</dbReference>
<reference evidence="4" key="2">
    <citation type="submission" date="2021-08" db="EMBL/GenBank/DDBJ databases">
        <authorList>
            <person name="Gostincar C."/>
            <person name="Sun X."/>
            <person name="Song Z."/>
            <person name="Gunde-Cimerman N."/>
        </authorList>
    </citation>
    <scope>NUCLEOTIDE SEQUENCE</scope>
    <source>
        <strain evidence="4">EXF-9298</strain>
    </source>
</reference>
<reference evidence="4" key="1">
    <citation type="journal article" date="2021" name="J Fungi (Basel)">
        <title>Virulence traits and population genomics of the black yeast Aureobasidium melanogenum.</title>
        <authorList>
            <person name="Cernosa A."/>
            <person name="Sun X."/>
            <person name="Gostincar C."/>
            <person name="Fang C."/>
            <person name="Gunde-Cimerman N."/>
            <person name="Song Z."/>
        </authorList>
    </citation>
    <scope>NUCLEOTIDE SEQUENCE</scope>
    <source>
        <strain evidence="4">EXF-9298</strain>
    </source>
</reference>
<accession>A0A9P8FGN3</accession>
<name>A0A9P8FGN3_AURME</name>
<protein>
    <submittedName>
        <fullName evidence="4">Uncharacterized protein</fullName>
    </submittedName>
</protein>
<gene>
    <name evidence="4" type="ORF">KCU98_g13718</name>
</gene>
<dbReference type="Proteomes" id="UP000729357">
    <property type="component" value="Unassembled WGS sequence"/>
</dbReference>
<evidence type="ECO:0000313" key="5">
    <source>
        <dbReference type="Proteomes" id="UP000729357"/>
    </source>
</evidence>
<dbReference type="InterPro" id="IPR036291">
    <property type="entry name" value="NAD(P)-bd_dom_sf"/>
</dbReference>
<dbReference type="AlphaFoldDB" id="A0A9P8FGN3"/>
<keyword evidence="3" id="KW-0560">Oxidoreductase</keyword>
<dbReference type="SUPFAM" id="SSF51735">
    <property type="entry name" value="NAD(P)-binding Rossmann-fold domains"/>
    <property type="match status" value="1"/>
</dbReference>
<organism evidence="4 5">
    <name type="scientific">Aureobasidium melanogenum</name>
    <name type="common">Aureobasidium pullulans var. melanogenum</name>
    <dbReference type="NCBI Taxonomy" id="46634"/>
    <lineage>
        <taxon>Eukaryota</taxon>
        <taxon>Fungi</taxon>
        <taxon>Dikarya</taxon>
        <taxon>Ascomycota</taxon>
        <taxon>Pezizomycotina</taxon>
        <taxon>Dothideomycetes</taxon>
        <taxon>Dothideomycetidae</taxon>
        <taxon>Dothideales</taxon>
        <taxon>Saccotheciaceae</taxon>
        <taxon>Aureobasidium</taxon>
    </lineage>
</organism>
<dbReference type="Pfam" id="PF00106">
    <property type="entry name" value="adh_short"/>
    <property type="match status" value="1"/>
</dbReference>
<comment type="caution">
    <text evidence="4">The sequence shown here is derived from an EMBL/GenBank/DDBJ whole genome shotgun (WGS) entry which is preliminary data.</text>
</comment>